<dbReference type="InterPro" id="IPR036388">
    <property type="entry name" value="WH-like_DNA-bd_sf"/>
</dbReference>
<dbReference type="PANTHER" id="PTHR30385">
    <property type="entry name" value="SIGMA FACTOR F FLAGELLAR"/>
    <property type="match status" value="1"/>
</dbReference>
<dbReference type="GO" id="GO:0016987">
    <property type="term" value="F:sigma factor activity"/>
    <property type="evidence" value="ECO:0007669"/>
    <property type="project" value="UniProtKB-KW"/>
</dbReference>
<accession>A0A1Q8CC28</accession>
<evidence type="ECO:0000256" key="3">
    <source>
        <dbReference type="ARBA" id="ARBA00023125"/>
    </source>
</evidence>
<feature type="domain" description="RNA polymerase sigma-70 region 2" evidence="6">
    <location>
        <begin position="45"/>
        <end position="114"/>
    </location>
</feature>
<dbReference type="SUPFAM" id="SSF88946">
    <property type="entry name" value="Sigma2 domain of RNA polymerase sigma factors"/>
    <property type="match status" value="1"/>
</dbReference>
<dbReference type="Pfam" id="PF04545">
    <property type="entry name" value="Sigma70_r4"/>
    <property type="match status" value="1"/>
</dbReference>
<feature type="domain" description="RNA polymerase sigma-70 region 3" evidence="5">
    <location>
        <begin position="126"/>
        <end position="178"/>
    </location>
</feature>
<keyword evidence="3" id="KW-0238">DNA-binding</keyword>
<keyword evidence="1" id="KW-0805">Transcription regulation</keyword>
<dbReference type="InterPro" id="IPR007624">
    <property type="entry name" value="RNA_pol_sigma70_r3"/>
</dbReference>
<dbReference type="Gene3D" id="1.20.120.1810">
    <property type="match status" value="1"/>
</dbReference>
<evidence type="ECO:0000256" key="4">
    <source>
        <dbReference type="ARBA" id="ARBA00023163"/>
    </source>
</evidence>
<evidence type="ECO:0000313" key="8">
    <source>
        <dbReference type="EMBL" id="OLF11931.1"/>
    </source>
</evidence>
<dbReference type="InterPro" id="IPR013324">
    <property type="entry name" value="RNA_pol_sigma_r3/r4-like"/>
</dbReference>
<dbReference type="EMBL" id="MSIE01000063">
    <property type="protein sequence ID" value="OLF11931.1"/>
    <property type="molecule type" value="Genomic_DNA"/>
</dbReference>
<dbReference type="PRINTS" id="PR00046">
    <property type="entry name" value="SIGMA70FCT"/>
</dbReference>
<dbReference type="GO" id="GO:0006352">
    <property type="term" value="P:DNA-templated transcription initiation"/>
    <property type="evidence" value="ECO:0007669"/>
    <property type="project" value="InterPro"/>
</dbReference>
<dbReference type="InterPro" id="IPR014322">
    <property type="entry name" value="RNA_pol_sigma-B/F/G"/>
</dbReference>
<dbReference type="Pfam" id="PF04539">
    <property type="entry name" value="Sigma70_r3"/>
    <property type="match status" value="1"/>
</dbReference>
<comment type="caution">
    <text evidence="8">The sequence shown here is derived from an EMBL/GenBank/DDBJ whole genome shotgun (WGS) entry which is preliminary data.</text>
</comment>
<dbReference type="PANTHER" id="PTHR30385:SF4">
    <property type="entry name" value="RNA POLYMERASE SIGMA-E FACTOR"/>
    <property type="match status" value="1"/>
</dbReference>
<dbReference type="Proteomes" id="UP000185596">
    <property type="component" value="Unassembled WGS sequence"/>
</dbReference>
<evidence type="ECO:0000256" key="2">
    <source>
        <dbReference type="ARBA" id="ARBA00023082"/>
    </source>
</evidence>
<dbReference type="GO" id="GO:0003677">
    <property type="term" value="F:DNA binding"/>
    <property type="evidence" value="ECO:0007669"/>
    <property type="project" value="UniProtKB-KW"/>
</dbReference>
<keyword evidence="4" id="KW-0804">Transcription</keyword>
<reference evidence="8 9" key="1">
    <citation type="submission" date="2016-12" db="EMBL/GenBank/DDBJ databases">
        <title>The draft genome sequence of Actinophytocola sp. 11-183.</title>
        <authorList>
            <person name="Wang W."/>
            <person name="Yuan L."/>
        </authorList>
    </citation>
    <scope>NUCLEOTIDE SEQUENCE [LARGE SCALE GENOMIC DNA]</scope>
    <source>
        <strain evidence="8 9">11-183</strain>
    </source>
</reference>
<feature type="domain" description="RNA polymerase sigma-70 region 4" evidence="7">
    <location>
        <begin position="212"/>
        <end position="260"/>
    </location>
</feature>
<gene>
    <name evidence="8" type="ORF">BU204_29610</name>
</gene>
<dbReference type="InterPro" id="IPR013325">
    <property type="entry name" value="RNA_pol_sigma_r2"/>
</dbReference>
<dbReference type="CDD" id="cd06171">
    <property type="entry name" value="Sigma70_r4"/>
    <property type="match status" value="1"/>
</dbReference>
<dbReference type="InterPro" id="IPR007627">
    <property type="entry name" value="RNA_pol_sigma70_r2"/>
</dbReference>
<dbReference type="InterPro" id="IPR007630">
    <property type="entry name" value="RNA_pol_sigma70_r4"/>
</dbReference>
<evidence type="ECO:0000313" key="9">
    <source>
        <dbReference type="Proteomes" id="UP000185596"/>
    </source>
</evidence>
<evidence type="ECO:0000256" key="1">
    <source>
        <dbReference type="ARBA" id="ARBA00023015"/>
    </source>
</evidence>
<keyword evidence="9" id="KW-1185">Reference proteome</keyword>
<name>A0A1Q8CC28_9PSEU</name>
<evidence type="ECO:0000259" key="5">
    <source>
        <dbReference type="Pfam" id="PF04539"/>
    </source>
</evidence>
<dbReference type="InterPro" id="IPR000943">
    <property type="entry name" value="RNA_pol_sigma70"/>
</dbReference>
<dbReference type="AlphaFoldDB" id="A0A1Q8CC28"/>
<dbReference type="Gene3D" id="1.10.10.10">
    <property type="entry name" value="Winged helix-like DNA-binding domain superfamily/Winged helix DNA-binding domain"/>
    <property type="match status" value="2"/>
</dbReference>
<sequence length="268" mass="30035">MTNTQSSQTGNRNSDTGYEHLAPMFAEMAKLQQDDPRRGEIRNELVTGHLPLAEHIAARFSNRGVPREDLVQVATLGLINAVDRFQPDRGTDFLSFAVPTVMGEVRRHFRDASWSMHVPRRLKELNLAINSASAELSQRLGRAPTPSELAKHLNLSQEQVYEGLEAGNAYHSMSLDEALSPSADSDSLGETLGEPDQALAGVEDYESLRPLIERLPERERQILTLRFFRHMTQTQIAERIGISQMHVSRLLARTLETLRQGMLGDEPD</sequence>
<dbReference type="STRING" id="1912961.BU204_29610"/>
<dbReference type="Pfam" id="PF04542">
    <property type="entry name" value="Sigma70_r2"/>
    <property type="match status" value="1"/>
</dbReference>
<evidence type="ECO:0000259" key="7">
    <source>
        <dbReference type="Pfam" id="PF04545"/>
    </source>
</evidence>
<proteinExistence type="predicted"/>
<organism evidence="8 9">
    <name type="scientific">Actinophytocola xanthii</name>
    <dbReference type="NCBI Taxonomy" id="1912961"/>
    <lineage>
        <taxon>Bacteria</taxon>
        <taxon>Bacillati</taxon>
        <taxon>Actinomycetota</taxon>
        <taxon>Actinomycetes</taxon>
        <taxon>Pseudonocardiales</taxon>
        <taxon>Pseudonocardiaceae</taxon>
    </lineage>
</organism>
<protein>
    <submittedName>
        <fullName evidence="8">RNA polymerase subunit sigma</fullName>
    </submittedName>
</protein>
<dbReference type="NCBIfam" id="TIGR02937">
    <property type="entry name" value="sigma70-ECF"/>
    <property type="match status" value="1"/>
</dbReference>
<evidence type="ECO:0000259" key="6">
    <source>
        <dbReference type="Pfam" id="PF04542"/>
    </source>
</evidence>
<dbReference type="InterPro" id="IPR014284">
    <property type="entry name" value="RNA_pol_sigma-70_dom"/>
</dbReference>
<dbReference type="NCBIfam" id="TIGR02980">
    <property type="entry name" value="SigBFG"/>
    <property type="match status" value="1"/>
</dbReference>
<dbReference type="SUPFAM" id="SSF88659">
    <property type="entry name" value="Sigma3 and sigma4 domains of RNA polymerase sigma factors"/>
    <property type="match status" value="2"/>
</dbReference>
<keyword evidence="2" id="KW-0731">Sigma factor</keyword>